<evidence type="ECO:0000313" key="2">
    <source>
        <dbReference type="Proteomes" id="UP001516400"/>
    </source>
</evidence>
<gene>
    <name evidence="1" type="ORF">HHI36_002847</name>
</gene>
<proteinExistence type="predicted"/>
<organism evidence="1 2">
    <name type="scientific">Cryptolaemus montrouzieri</name>
    <dbReference type="NCBI Taxonomy" id="559131"/>
    <lineage>
        <taxon>Eukaryota</taxon>
        <taxon>Metazoa</taxon>
        <taxon>Ecdysozoa</taxon>
        <taxon>Arthropoda</taxon>
        <taxon>Hexapoda</taxon>
        <taxon>Insecta</taxon>
        <taxon>Pterygota</taxon>
        <taxon>Neoptera</taxon>
        <taxon>Endopterygota</taxon>
        <taxon>Coleoptera</taxon>
        <taxon>Polyphaga</taxon>
        <taxon>Cucujiformia</taxon>
        <taxon>Coccinelloidea</taxon>
        <taxon>Coccinellidae</taxon>
        <taxon>Scymninae</taxon>
        <taxon>Scymnini</taxon>
        <taxon>Cryptolaemus</taxon>
    </lineage>
</organism>
<dbReference type="Proteomes" id="UP001516400">
    <property type="component" value="Unassembled WGS sequence"/>
</dbReference>
<evidence type="ECO:0000313" key="1">
    <source>
        <dbReference type="EMBL" id="KAL3288399.1"/>
    </source>
</evidence>
<reference evidence="1 2" key="1">
    <citation type="journal article" date="2021" name="BMC Biol.">
        <title>Horizontally acquired antibacterial genes associated with adaptive radiation of ladybird beetles.</title>
        <authorList>
            <person name="Li H.S."/>
            <person name="Tang X.F."/>
            <person name="Huang Y.H."/>
            <person name="Xu Z.Y."/>
            <person name="Chen M.L."/>
            <person name="Du X.Y."/>
            <person name="Qiu B.Y."/>
            <person name="Chen P.T."/>
            <person name="Zhang W."/>
            <person name="Slipinski A."/>
            <person name="Escalona H.E."/>
            <person name="Waterhouse R.M."/>
            <person name="Zwick A."/>
            <person name="Pang H."/>
        </authorList>
    </citation>
    <scope>NUCLEOTIDE SEQUENCE [LARGE SCALE GENOMIC DNA]</scope>
    <source>
        <strain evidence="1">SYSU2018</strain>
    </source>
</reference>
<accession>A0ABD2PC51</accession>
<dbReference type="EMBL" id="JABFTP020000185">
    <property type="protein sequence ID" value="KAL3288399.1"/>
    <property type="molecule type" value="Genomic_DNA"/>
</dbReference>
<name>A0ABD2PC51_9CUCU</name>
<dbReference type="AlphaFoldDB" id="A0ABD2PC51"/>
<keyword evidence="2" id="KW-1185">Reference proteome</keyword>
<feature type="non-terminal residue" evidence="1">
    <location>
        <position position="1"/>
    </location>
</feature>
<comment type="caution">
    <text evidence="1">The sequence shown here is derived from an EMBL/GenBank/DDBJ whole genome shotgun (WGS) entry which is preliminary data.</text>
</comment>
<feature type="non-terminal residue" evidence="1">
    <location>
        <position position="94"/>
    </location>
</feature>
<protein>
    <submittedName>
        <fullName evidence="1">Uncharacterized protein</fullName>
    </submittedName>
</protein>
<sequence length="94" mass="10929">YPHTTHEAIEYQKQDAIFTLRLRAPKKRDACSETFSKWQHLTKTRRKEVGERAAKAAVRVIEMEYLQAAKLFNVHKSTVFDSQFETMATQASII</sequence>